<dbReference type="Proteomes" id="UP001161276">
    <property type="component" value="Unassembled WGS sequence"/>
</dbReference>
<gene>
    <name evidence="4" type="ORF">N5K24_26945</name>
</gene>
<evidence type="ECO:0000256" key="1">
    <source>
        <dbReference type="SAM" id="MobiDB-lite"/>
    </source>
</evidence>
<dbReference type="InterPro" id="IPR006860">
    <property type="entry name" value="FecR"/>
</dbReference>
<dbReference type="InterPro" id="IPR032623">
    <property type="entry name" value="FecR_N"/>
</dbReference>
<protein>
    <submittedName>
        <fullName evidence="4">DUF4880 domain-containing protein</fullName>
    </submittedName>
</protein>
<comment type="caution">
    <text evidence="4">The sequence shown here is derived from an EMBL/GenBank/DDBJ whole genome shotgun (WGS) entry which is preliminary data.</text>
</comment>
<dbReference type="Gene3D" id="3.55.50.30">
    <property type="match status" value="1"/>
</dbReference>
<dbReference type="PIRSF" id="PIRSF018266">
    <property type="entry name" value="FecR"/>
    <property type="match status" value="1"/>
</dbReference>
<feature type="region of interest" description="Disordered" evidence="1">
    <location>
        <begin position="75"/>
        <end position="96"/>
    </location>
</feature>
<feature type="domain" description="FecR N-terminal" evidence="3">
    <location>
        <begin position="19"/>
        <end position="56"/>
    </location>
</feature>
<dbReference type="AlphaFoldDB" id="A0AA43B146"/>
<dbReference type="PANTHER" id="PTHR30273">
    <property type="entry name" value="PERIPLASMIC SIGNAL SENSOR AND SIGMA FACTOR ACTIVATOR FECR-RELATED"/>
    <property type="match status" value="1"/>
</dbReference>
<name>A0AA43B146_9BURK</name>
<evidence type="ECO:0000313" key="4">
    <source>
        <dbReference type="EMBL" id="MDH2054066.1"/>
    </source>
</evidence>
<dbReference type="PANTHER" id="PTHR30273:SF2">
    <property type="entry name" value="PROTEIN FECR"/>
    <property type="match status" value="1"/>
</dbReference>
<dbReference type="EMBL" id="JAOCKG010000018">
    <property type="protein sequence ID" value="MDH2054066.1"/>
    <property type="molecule type" value="Genomic_DNA"/>
</dbReference>
<dbReference type="Pfam" id="PF04773">
    <property type="entry name" value="FecR"/>
    <property type="match status" value="1"/>
</dbReference>
<dbReference type="Gene3D" id="2.60.120.1440">
    <property type="match status" value="1"/>
</dbReference>
<accession>A0AA43B146</accession>
<dbReference type="InterPro" id="IPR012373">
    <property type="entry name" value="Ferrdict_sens_TM"/>
</dbReference>
<evidence type="ECO:0000259" key="3">
    <source>
        <dbReference type="Pfam" id="PF16220"/>
    </source>
</evidence>
<feature type="compositionally biased region" description="Low complexity" evidence="1">
    <location>
        <begin position="84"/>
        <end position="96"/>
    </location>
</feature>
<organism evidence="4 5">
    <name type="scientific">Achromobacter marplatensis</name>
    <dbReference type="NCBI Taxonomy" id="470868"/>
    <lineage>
        <taxon>Bacteria</taxon>
        <taxon>Pseudomonadati</taxon>
        <taxon>Pseudomonadota</taxon>
        <taxon>Betaproteobacteria</taxon>
        <taxon>Burkholderiales</taxon>
        <taxon>Alcaligenaceae</taxon>
        <taxon>Achromobacter</taxon>
    </lineage>
</organism>
<evidence type="ECO:0000313" key="5">
    <source>
        <dbReference type="Proteomes" id="UP001161276"/>
    </source>
</evidence>
<dbReference type="Pfam" id="PF16220">
    <property type="entry name" value="DUF4880"/>
    <property type="match status" value="1"/>
</dbReference>
<feature type="domain" description="FecR protein" evidence="2">
    <location>
        <begin position="134"/>
        <end position="223"/>
    </location>
</feature>
<reference evidence="4" key="1">
    <citation type="submission" date="2022-09" db="EMBL/GenBank/DDBJ databases">
        <title>Intensive care unit water sources are persistently colonized with multi-drug resistant bacteria and are the site of extensive horizontal gene transfer of antibiotic resistance genes.</title>
        <authorList>
            <person name="Diorio-Toth L."/>
        </authorList>
    </citation>
    <scope>NUCLEOTIDE SEQUENCE</scope>
    <source>
        <strain evidence="4">GD03676</strain>
    </source>
</reference>
<dbReference type="RefSeq" id="WP_280029434.1">
    <property type="nucleotide sequence ID" value="NZ_JAOCKG010000018.1"/>
</dbReference>
<evidence type="ECO:0000259" key="2">
    <source>
        <dbReference type="Pfam" id="PF04773"/>
    </source>
</evidence>
<sequence>MALTMSMPGSNHNQDVAAREARAWLLTLTSGRATEADAQAFREWLRADPRRQAAFAVQKQLWRDLGPAVQAVVAEGAQDRTRNRTPNRARNGAGKPLMTGRRAFLGGALAASAAYLAFKPPLGLWPGLDTLGADYRTAAGEQRRVALGDALDVQMNTLTRINVASGGDGAVIELADGEAEIRSGAQAAVVVAGKGRITAKDAVFNVRYIGGEARLCCLSGVVRLAHEQGVFDVVANRELRYDDSRVMPPVQVDPAVVTAWRQGWLVFNQQPLAQVVDELNRYRRGRLVLMNEQLGRRLVQARFSLAQVADAERLIRDAYGAHVTRLPAGVVLLS</sequence>
<proteinExistence type="predicted"/>
<dbReference type="GO" id="GO:0016989">
    <property type="term" value="F:sigma factor antagonist activity"/>
    <property type="evidence" value="ECO:0007669"/>
    <property type="project" value="TreeGrafter"/>
</dbReference>